<comment type="caution">
    <text evidence="2">The sequence shown here is derived from an EMBL/GenBank/DDBJ whole genome shotgun (WGS) entry which is preliminary data.</text>
</comment>
<dbReference type="PANTHER" id="PTHR37614">
    <property type="entry name" value="OS02G0121400 PROTEIN"/>
    <property type="match status" value="1"/>
</dbReference>
<dbReference type="PANTHER" id="PTHR37614:SF2">
    <property type="entry name" value="OS02G0121400 PROTEIN"/>
    <property type="match status" value="1"/>
</dbReference>
<dbReference type="Proteomes" id="UP000095767">
    <property type="component" value="Unassembled WGS sequence"/>
</dbReference>
<gene>
    <name evidence="2" type="ORF">BAE44_0023750</name>
</gene>
<feature type="region of interest" description="Disordered" evidence="1">
    <location>
        <begin position="33"/>
        <end position="114"/>
    </location>
</feature>
<keyword evidence="3" id="KW-1185">Reference proteome</keyword>
<evidence type="ECO:0000313" key="2">
    <source>
        <dbReference type="EMBL" id="OEL15226.1"/>
    </source>
</evidence>
<evidence type="ECO:0000256" key="1">
    <source>
        <dbReference type="SAM" id="MobiDB-lite"/>
    </source>
</evidence>
<dbReference type="AlphaFoldDB" id="A0A1E5UQT0"/>
<feature type="compositionally biased region" description="Acidic residues" evidence="1">
    <location>
        <begin position="85"/>
        <end position="95"/>
    </location>
</feature>
<feature type="compositionally biased region" description="Polar residues" evidence="1">
    <location>
        <begin position="131"/>
        <end position="141"/>
    </location>
</feature>
<dbReference type="EMBL" id="LWDX02067493">
    <property type="protein sequence ID" value="OEL15226.1"/>
    <property type="molecule type" value="Genomic_DNA"/>
</dbReference>
<proteinExistence type="predicted"/>
<name>A0A1E5UQT0_9POAL</name>
<feature type="compositionally biased region" description="Low complexity" evidence="1">
    <location>
        <begin position="186"/>
        <end position="205"/>
    </location>
</feature>
<reference evidence="2 3" key="1">
    <citation type="submission" date="2016-09" db="EMBL/GenBank/DDBJ databases">
        <title>The draft genome of Dichanthelium oligosanthes: A C3 panicoid grass species.</title>
        <authorList>
            <person name="Studer A.J."/>
            <person name="Schnable J.C."/>
            <person name="Brutnell T.P."/>
        </authorList>
    </citation>
    <scope>NUCLEOTIDE SEQUENCE [LARGE SCALE GENOMIC DNA]</scope>
    <source>
        <strain evidence="3">cv. Kellogg 1175</strain>
        <tissue evidence="2">Leaf</tissue>
    </source>
</reference>
<feature type="compositionally biased region" description="Low complexity" evidence="1">
    <location>
        <begin position="66"/>
        <end position="75"/>
    </location>
</feature>
<organism evidence="2 3">
    <name type="scientific">Dichanthelium oligosanthes</name>
    <dbReference type="NCBI Taxonomy" id="888268"/>
    <lineage>
        <taxon>Eukaryota</taxon>
        <taxon>Viridiplantae</taxon>
        <taxon>Streptophyta</taxon>
        <taxon>Embryophyta</taxon>
        <taxon>Tracheophyta</taxon>
        <taxon>Spermatophyta</taxon>
        <taxon>Magnoliopsida</taxon>
        <taxon>Liliopsida</taxon>
        <taxon>Poales</taxon>
        <taxon>Poaceae</taxon>
        <taxon>PACMAD clade</taxon>
        <taxon>Panicoideae</taxon>
        <taxon>Panicodae</taxon>
        <taxon>Paniceae</taxon>
        <taxon>Dichantheliinae</taxon>
        <taxon>Dichanthelium</taxon>
    </lineage>
</organism>
<dbReference type="OrthoDB" id="688855at2759"/>
<evidence type="ECO:0000313" key="3">
    <source>
        <dbReference type="Proteomes" id="UP000095767"/>
    </source>
</evidence>
<feature type="compositionally biased region" description="Basic and acidic residues" evidence="1">
    <location>
        <begin position="96"/>
        <end position="106"/>
    </location>
</feature>
<accession>A0A1E5UQT0</accession>
<feature type="region of interest" description="Disordered" evidence="1">
    <location>
        <begin position="130"/>
        <end position="226"/>
    </location>
</feature>
<protein>
    <submittedName>
        <fullName evidence="2">Uncharacterized protein</fullName>
    </submittedName>
</protein>
<feature type="compositionally biased region" description="Basic and acidic residues" evidence="1">
    <location>
        <begin position="168"/>
        <end position="177"/>
    </location>
</feature>
<sequence length="287" mass="31412">MAAKEEEFAGAEVEVAAILCGLKKTLRAREQRWRRRMQRLVEPPEIPSWGRRRPRSIPEEKPAPAPASGHAAASPNTPLAYPESGGDDAPVEEAGDEKTTAHEQEQHGVVASLSQENAHLLKQIEEYRARLQSSRSTNESLKQLHKGESRAVFPGLTDAGDATCRFSQVEREHEQERARKRSRVEAQAPGAADPRAAAAAAQGQGLDLNEPARAAPEEEQQARARQAQAIAAAAEWYRQTQLRAAMQKAAVTAGARRRRLEILRAKVSCPLVSSRPRAGSATTARRH</sequence>